<dbReference type="InterPro" id="IPR024752">
    <property type="entry name" value="Myb/SANT-like_dom"/>
</dbReference>
<dbReference type="Pfam" id="PF12776">
    <property type="entry name" value="Myb_DNA-bind_3"/>
    <property type="match status" value="1"/>
</dbReference>
<evidence type="ECO:0000313" key="3">
    <source>
        <dbReference type="EMBL" id="KAK1645962.1"/>
    </source>
</evidence>
<keyword evidence="4" id="KW-1185">Reference proteome</keyword>
<dbReference type="EMBL" id="JAUUTY010000004">
    <property type="protein sequence ID" value="KAK1645962.1"/>
    <property type="molecule type" value="Genomic_DNA"/>
</dbReference>
<feature type="compositionally biased region" description="Pro residues" evidence="1">
    <location>
        <begin position="35"/>
        <end position="46"/>
    </location>
</feature>
<proteinExistence type="predicted"/>
<comment type="caution">
    <text evidence="3">The sequence shown here is derived from an EMBL/GenBank/DDBJ whole genome shotgun (WGS) entry which is preliminary data.</text>
</comment>
<name>A0AAD8W9M2_LOLMU</name>
<feature type="domain" description="Myb/SANT-like" evidence="2">
    <location>
        <begin position="123"/>
        <end position="207"/>
    </location>
</feature>
<evidence type="ECO:0000256" key="1">
    <source>
        <dbReference type="SAM" id="MobiDB-lite"/>
    </source>
</evidence>
<accession>A0AAD8W9M2</accession>
<dbReference type="Proteomes" id="UP001231189">
    <property type="component" value="Unassembled WGS sequence"/>
</dbReference>
<organism evidence="3 4">
    <name type="scientific">Lolium multiflorum</name>
    <name type="common">Italian ryegrass</name>
    <name type="synonym">Lolium perenne subsp. multiflorum</name>
    <dbReference type="NCBI Taxonomy" id="4521"/>
    <lineage>
        <taxon>Eukaryota</taxon>
        <taxon>Viridiplantae</taxon>
        <taxon>Streptophyta</taxon>
        <taxon>Embryophyta</taxon>
        <taxon>Tracheophyta</taxon>
        <taxon>Spermatophyta</taxon>
        <taxon>Magnoliopsida</taxon>
        <taxon>Liliopsida</taxon>
        <taxon>Poales</taxon>
        <taxon>Poaceae</taxon>
        <taxon>BOP clade</taxon>
        <taxon>Pooideae</taxon>
        <taxon>Poodae</taxon>
        <taxon>Poeae</taxon>
        <taxon>Poeae Chloroplast Group 2 (Poeae type)</taxon>
        <taxon>Loliodinae</taxon>
        <taxon>Loliinae</taxon>
        <taxon>Lolium</taxon>
    </lineage>
</organism>
<dbReference type="PANTHER" id="PTHR47127">
    <property type="entry name" value="10A19I.15"/>
    <property type="match status" value="1"/>
</dbReference>
<sequence>MAGAAARIGEKRKGGGKDSVTSRHSPWPISTTSSTPPPKFRVPPPVGKQAVVCVGDSQIPSQVPDSQPTFESKVTPLSVSGLVAQVAAEVVARLATSKRNKNRREVERALLKTGQERNATMKWLPFMSIFVLEKMCSLIQSGVRTHKGFKEVHLNTVAKGLDDHCGVTVCSTQVYNHLRKWRERWLTISRLRDLSGAQWCEDTKCIVLEGEH</sequence>
<evidence type="ECO:0000259" key="2">
    <source>
        <dbReference type="Pfam" id="PF12776"/>
    </source>
</evidence>
<feature type="compositionally biased region" description="Low complexity" evidence="1">
    <location>
        <begin position="25"/>
        <end position="34"/>
    </location>
</feature>
<protein>
    <recommendedName>
        <fullName evidence="2">Myb/SANT-like domain-containing protein</fullName>
    </recommendedName>
</protein>
<evidence type="ECO:0000313" key="4">
    <source>
        <dbReference type="Proteomes" id="UP001231189"/>
    </source>
</evidence>
<reference evidence="3" key="1">
    <citation type="submission" date="2023-07" db="EMBL/GenBank/DDBJ databases">
        <title>A chromosome-level genome assembly of Lolium multiflorum.</title>
        <authorList>
            <person name="Chen Y."/>
            <person name="Copetti D."/>
            <person name="Kolliker R."/>
            <person name="Studer B."/>
        </authorList>
    </citation>
    <scope>NUCLEOTIDE SEQUENCE</scope>
    <source>
        <strain evidence="3">02402/16</strain>
        <tissue evidence="3">Leaf</tissue>
    </source>
</reference>
<dbReference type="AlphaFoldDB" id="A0AAD8W9M2"/>
<feature type="region of interest" description="Disordered" evidence="1">
    <location>
        <begin position="1"/>
        <end position="46"/>
    </location>
</feature>
<gene>
    <name evidence="3" type="ORF">QYE76_063767</name>
</gene>